<feature type="region of interest" description="Disordered" evidence="1">
    <location>
        <begin position="26"/>
        <end position="79"/>
    </location>
</feature>
<reference evidence="2" key="1">
    <citation type="journal article" date="2019" name="Sci. Rep.">
        <title>Draft genome of Tanacetum cinerariifolium, the natural source of mosquito coil.</title>
        <authorList>
            <person name="Yamashiro T."/>
            <person name="Shiraishi A."/>
            <person name="Satake H."/>
            <person name="Nakayama K."/>
        </authorList>
    </citation>
    <scope>NUCLEOTIDE SEQUENCE</scope>
</reference>
<accession>A0A699RI62</accession>
<proteinExistence type="predicted"/>
<organism evidence="2">
    <name type="scientific">Tanacetum cinerariifolium</name>
    <name type="common">Dalmatian daisy</name>
    <name type="synonym">Chrysanthemum cinerariifolium</name>
    <dbReference type="NCBI Taxonomy" id="118510"/>
    <lineage>
        <taxon>Eukaryota</taxon>
        <taxon>Viridiplantae</taxon>
        <taxon>Streptophyta</taxon>
        <taxon>Embryophyta</taxon>
        <taxon>Tracheophyta</taxon>
        <taxon>Spermatophyta</taxon>
        <taxon>Magnoliopsida</taxon>
        <taxon>eudicotyledons</taxon>
        <taxon>Gunneridae</taxon>
        <taxon>Pentapetalae</taxon>
        <taxon>asterids</taxon>
        <taxon>campanulids</taxon>
        <taxon>Asterales</taxon>
        <taxon>Asteraceae</taxon>
        <taxon>Asteroideae</taxon>
        <taxon>Anthemideae</taxon>
        <taxon>Anthemidinae</taxon>
        <taxon>Tanacetum</taxon>
    </lineage>
</organism>
<protein>
    <submittedName>
        <fullName evidence="2">Uncharacterized protein</fullName>
    </submittedName>
</protein>
<name>A0A699RI62_TANCI</name>
<feature type="compositionally biased region" description="Low complexity" evidence="1">
    <location>
        <begin position="42"/>
        <end position="56"/>
    </location>
</feature>
<gene>
    <name evidence="2" type="ORF">Tci_854291</name>
</gene>
<evidence type="ECO:0000256" key="1">
    <source>
        <dbReference type="SAM" id="MobiDB-lite"/>
    </source>
</evidence>
<comment type="caution">
    <text evidence="2">The sequence shown here is derived from an EMBL/GenBank/DDBJ whole genome shotgun (WGS) entry which is preliminary data.</text>
</comment>
<feature type="non-terminal residue" evidence="2">
    <location>
        <position position="101"/>
    </location>
</feature>
<sequence>MYHKKNVDYVYLLWEDLEYYAVASGPKPPKAKTKYKKKADESVTSLKSKTASASKGTRLKSKAKVTKPDMKNQPTKKTKAKGLGVLSEVALLKAKQIKMAT</sequence>
<dbReference type="EMBL" id="BKCJ011083842">
    <property type="protein sequence ID" value="GFC82321.1"/>
    <property type="molecule type" value="Genomic_DNA"/>
</dbReference>
<evidence type="ECO:0000313" key="2">
    <source>
        <dbReference type="EMBL" id="GFC82321.1"/>
    </source>
</evidence>
<dbReference type="AlphaFoldDB" id="A0A699RI62"/>